<dbReference type="Gene3D" id="3.30.200.20">
    <property type="entry name" value="Phosphorylase Kinase, domain 1"/>
    <property type="match status" value="1"/>
</dbReference>
<sequence length="284" mass="32760">MGCAGNPWECNDGSIECRHVAIKLFIHFKSMRSELDTEFNVYRRIESASKHFLGRTTVRSLLDLFDVDRLTGLHRCLSVLELRQRNPIRRLPELVITFVLKRLFHALDLLNKECHVVDTNIKKAKMLFRADKSVLGAFEKEELEELCPRKELDDRTIYLSRELNTPKDTGAPMLYNLGSAVPMGDGVWDAFEDGHMFTGQYPESKTYRGRAHLAEIIALLRPPPPSLLVRANPRSKLFSEAGDFCARIPIPESRPLEQRETTLEGEGRKEDREYFLRLMQKMLQ</sequence>
<evidence type="ECO:0000313" key="2">
    <source>
        <dbReference type="Proteomes" id="UP000774617"/>
    </source>
</evidence>
<dbReference type="Gene3D" id="1.10.510.10">
    <property type="entry name" value="Transferase(Phosphotransferase) domain 1"/>
    <property type="match status" value="2"/>
</dbReference>
<evidence type="ECO:0000313" key="1">
    <source>
        <dbReference type="EMBL" id="KAH7058633.1"/>
    </source>
</evidence>
<gene>
    <name evidence="1" type="ORF">B0J12DRAFT_772126</name>
</gene>
<evidence type="ECO:0008006" key="3">
    <source>
        <dbReference type="Google" id="ProtNLM"/>
    </source>
</evidence>
<organism evidence="1 2">
    <name type="scientific">Macrophomina phaseolina</name>
    <dbReference type="NCBI Taxonomy" id="35725"/>
    <lineage>
        <taxon>Eukaryota</taxon>
        <taxon>Fungi</taxon>
        <taxon>Dikarya</taxon>
        <taxon>Ascomycota</taxon>
        <taxon>Pezizomycotina</taxon>
        <taxon>Dothideomycetes</taxon>
        <taxon>Dothideomycetes incertae sedis</taxon>
        <taxon>Botryosphaeriales</taxon>
        <taxon>Botryosphaeriaceae</taxon>
        <taxon>Macrophomina</taxon>
    </lineage>
</organism>
<dbReference type="Proteomes" id="UP000774617">
    <property type="component" value="Unassembled WGS sequence"/>
</dbReference>
<dbReference type="EMBL" id="JAGTJR010000006">
    <property type="protein sequence ID" value="KAH7058633.1"/>
    <property type="molecule type" value="Genomic_DNA"/>
</dbReference>
<keyword evidence="2" id="KW-1185">Reference proteome</keyword>
<reference evidence="1 2" key="1">
    <citation type="journal article" date="2021" name="Nat. Commun.">
        <title>Genetic determinants of endophytism in the Arabidopsis root mycobiome.</title>
        <authorList>
            <person name="Mesny F."/>
            <person name="Miyauchi S."/>
            <person name="Thiergart T."/>
            <person name="Pickel B."/>
            <person name="Atanasova L."/>
            <person name="Karlsson M."/>
            <person name="Huettel B."/>
            <person name="Barry K.W."/>
            <person name="Haridas S."/>
            <person name="Chen C."/>
            <person name="Bauer D."/>
            <person name="Andreopoulos W."/>
            <person name="Pangilinan J."/>
            <person name="LaButti K."/>
            <person name="Riley R."/>
            <person name="Lipzen A."/>
            <person name="Clum A."/>
            <person name="Drula E."/>
            <person name="Henrissat B."/>
            <person name="Kohler A."/>
            <person name="Grigoriev I.V."/>
            <person name="Martin F.M."/>
            <person name="Hacquard S."/>
        </authorList>
    </citation>
    <scope>NUCLEOTIDE SEQUENCE [LARGE SCALE GENOMIC DNA]</scope>
    <source>
        <strain evidence="1 2">MPI-SDFR-AT-0080</strain>
    </source>
</reference>
<protein>
    <recommendedName>
        <fullName evidence="3">Protein kinase domain-containing protein</fullName>
    </recommendedName>
</protein>
<name>A0ABQ8GJP5_9PEZI</name>
<comment type="caution">
    <text evidence="1">The sequence shown here is derived from an EMBL/GenBank/DDBJ whole genome shotgun (WGS) entry which is preliminary data.</text>
</comment>
<accession>A0ABQ8GJP5</accession>
<dbReference type="SUPFAM" id="SSF56112">
    <property type="entry name" value="Protein kinase-like (PK-like)"/>
    <property type="match status" value="1"/>
</dbReference>
<dbReference type="InterPro" id="IPR011009">
    <property type="entry name" value="Kinase-like_dom_sf"/>
</dbReference>
<proteinExistence type="predicted"/>